<gene>
    <name evidence="2" type="ORF">M8H41_09850</name>
</gene>
<keyword evidence="1" id="KW-0812">Transmembrane</keyword>
<keyword evidence="1" id="KW-1133">Transmembrane helix</keyword>
<proteinExistence type="predicted"/>
<feature type="transmembrane region" description="Helical" evidence="1">
    <location>
        <begin position="88"/>
        <end position="106"/>
    </location>
</feature>
<feature type="transmembrane region" description="Helical" evidence="1">
    <location>
        <begin position="349"/>
        <end position="370"/>
    </location>
</feature>
<keyword evidence="1" id="KW-0472">Membrane</keyword>
<evidence type="ECO:0000313" key="2">
    <source>
        <dbReference type="EMBL" id="MDO0823155.1"/>
    </source>
</evidence>
<dbReference type="EMBL" id="JAMJEV010000007">
    <property type="protein sequence ID" value="MDO0823155.1"/>
    <property type="molecule type" value="Genomic_DNA"/>
</dbReference>
<reference evidence="2" key="1">
    <citation type="submission" date="2022-05" db="EMBL/GenBank/DDBJ databases">
        <title>Expanded diversity of anoxic marine methylotrophy in a Black Sea sulfate reducing microorganism.</title>
        <authorList>
            <person name="Fischer P.Q."/>
            <person name="Stams A.J.M."/>
            <person name="Villanueva L."/>
            <person name="Sousa D.Z."/>
        </authorList>
    </citation>
    <scope>NUCLEOTIDE SEQUENCE</scope>
    <source>
        <strain evidence="2">P130</strain>
    </source>
</reference>
<name>A0ABT8QR80_9FIRM</name>
<feature type="transmembrane region" description="Helical" evidence="1">
    <location>
        <begin position="54"/>
        <end position="76"/>
    </location>
</feature>
<evidence type="ECO:0000256" key="1">
    <source>
        <dbReference type="SAM" id="Phobius"/>
    </source>
</evidence>
<accession>A0ABT8QR80</accession>
<sequence length="424" mass="48763">MDRPASNSSVRRYIAYVSTLGTTQLHLRSPIVIAWWSLAFPGLGHLLLSKYLRGYLLFIWELFVNTNAHINLAMLYSFTGRFQMAKDVLDINWVLLYIPTYIFAVWDAYRTTIDLNHQYILATREDAEVKMFNISAIEINYLDKRTPWNAAMWSALMPGLGQVLIHQIPAALFMIIWFIVIIQQSKFLPAFHYTLMGQFDYAKSIINPQWFLNLPSVYLSAIYDAYQNTTSNNKVFDWEQTKFLKKNYENKNFRMPVGKMDGSGERMYIVSTFDHSNYLELAITAIQMKGIAKENILGVSLDKKGEDRKLFDTLHSSDGLSLLDLPMILATLFCLFGGIYGFILAWGPILWGLIGLFAGFSLGLIIKLITTKKYDDKQKKLKATEVVLIIECKETQSEMVKDLLWENHALGVRKLNLENKESFC</sequence>
<comment type="caution">
    <text evidence="2">The sequence shown here is derived from an EMBL/GenBank/DDBJ whole genome shotgun (WGS) entry which is preliminary data.</text>
</comment>
<keyword evidence="3" id="KW-1185">Reference proteome</keyword>
<protein>
    <submittedName>
        <fullName evidence="2">Uncharacterized protein</fullName>
    </submittedName>
</protein>
<dbReference type="RefSeq" id="WP_302048661.1">
    <property type="nucleotide sequence ID" value="NZ_JAMJEV010000007.1"/>
</dbReference>
<organism evidence="2 3">
    <name type="scientific">Desulfosporosinus nitroreducens</name>
    <dbReference type="NCBI Taxonomy" id="2018668"/>
    <lineage>
        <taxon>Bacteria</taxon>
        <taxon>Bacillati</taxon>
        <taxon>Bacillota</taxon>
        <taxon>Clostridia</taxon>
        <taxon>Eubacteriales</taxon>
        <taxon>Desulfitobacteriaceae</taxon>
        <taxon>Desulfosporosinus</taxon>
    </lineage>
</organism>
<feature type="transmembrane region" description="Helical" evidence="1">
    <location>
        <begin position="322"/>
        <end position="343"/>
    </location>
</feature>
<evidence type="ECO:0000313" key="3">
    <source>
        <dbReference type="Proteomes" id="UP001176021"/>
    </source>
</evidence>
<dbReference type="Proteomes" id="UP001176021">
    <property type="component" value="Unassembled WGS sequence"/>
</dbReference>
<feature type="transmembrane region" description="Helical" evidence="1">
    <location>
        <begin position="163"/>
        <end position="182"/>
    </location>
</feature>